<keyword evidence="11" id="KW-0645">Protease</keyword>
<name>A0A1H4CHQ1_9BACI</name>
<evidence type="ECO:0000256" key="5">
    <source>
        <dbReference type="ARBA" id="ARBA00022984"/>
    </source>
</evidence>
<organism evidence="11 12">
    <name type="scientific">Thalassobacillus cyri</name>
    <dbReference type="NCBI Taxonomy" id="571932"/>
    <lineage>
        <taxon>Bacteria</taxon>
        <taxon>Bacillati</taxon>
        <taxon>Bacillota</taxon>
        <taxon>Bacilli</taxon>
        <taxon>Bacillales</taxon>
        <taxon>Bacillaceae</taxon>
        <taxon>Thalassobacillus</taxon>
    </lineage>
</organism>
<accession>A0A1H4CHQ1</accession>
<evidence type="ECO:0000256" key="9">
    <source>
        <dbReference type="RuleBase" id="RU004016"/>
    </source>
</evidence>
<sequence length="362" mass="41447">MKKRMIKWLVFSFIMFSFIHPFKVEAAISVSARNAVLMDMQSGRVLYEKAAYEEELIASTTKIMTALLAVESGKLDEEVNASNNAVYTEGSSIYLKEGEKMTLKDLVYGLMLRSGNDAAMAIAEHLGGSEEGFAYMMNEKAAWLGMNNSHFDNPHGLDSETHYSSAYDLALLMRNAMQNDVFREVTSAERYLSDNRDYYWFNKNKLLTKYYDYCIGGKTGFTKAAGRTLVSAAKKGDMELIAVTLNAGDDWNDHQQMYEWGFENYDHVTLQEKGKVPVDIRGQKSLYYTRDVTWPVTVKEKEALRSRLNLYHEADDFLVGRHVVYLEDRPIMSTAVVDRPTARSLWSHWKERTSHLMGLRAW</sequence>
<protein>
    <submittedName>
        <fullName evidence="11">D-alanyl-D-alanine carboxypeptidase</fullName>
    </submittedName>
</protein>
<keyword evidence="11" id="KW-0121">Carboxypeptidase</keyword>
<dbReference type="GO" id="GO:0009002">
    <property type="term" value="F:serine-type D-Ala-D-Ala carboxypeptidase activity"/>
    <property type="evidence" value="ECO:0007669"/>
    <property type="project" value="InterPro"/>
</dbReference>
<dbReference type="GO" id="GO:0006508">
    <property type="term" value="P:proteolysis"/>
    <property type="evidence" value="ECO:0007669"/>
    <property type="project" value="InterPro"/>
</dbReference>
<evidence type="ECO:0000313" key="12">
    <source>
        <dbReference type="Proteomes" id="UP000198584"/>
    </source>
</evidence>
<dbReference type="SUPFAM" id="SSF56601">
    <property type="entry name" value="beta-lactamase/transpeptidase-like"/>
    <property type="match status" value="1"/>
</dbReference>
<proteinExistence type="inferred from homology"/>
<feature type="active site" description="Proton acceptor" evidence="7">
    <location>
        <position position="62"/>
    </location>
</feature>
<comment type="similarity">
    <text evidence="1 9">Belongs to the peptidase S11 family.</text>
</comment>
<dbReference type="InterPro" id="IPR018044">
    <property type="entry name" value="Peptidase_S11"/>
</dbReference>
<keyword evidence="5" id="KW-0573">Peptidoglycan synthesis</keyword>
<feature type="active site" evidence="7">
    <location>
        <position position="114"/>
    </location>
</feature>
<dbReference type="InterPro" id="IPR012338">
    <property type="entry name" value="Beta-lactam/transpept-like"/>
</dbReference>
<keyword evidence="6" id="KW-0961">Cell wall biogenesis/degradation</keyword>
<evidence type="ECO:0000256" key="7">
    <source>
        <dbReference type="PIRSR" id="PIRSR618044-1"/>
    </source>
</evidence>
<dbReference type="GO" id="GO:0071555">
    <property type="term" value="P:cell wall organization"/>
    <property type="evidence" value="ECO:0007669"/>
    <property type="project" value="UniProtKB-KW"/>
</dbReference>
<dbReference type="Proteomes" id="UP000198584">
    <property type="component" value="Unassembled WGS sequence"/>
</dbReference>
<feature type="binding site" evidence="8">
    <location>
        <position position="218"/>
    </location>
    <ligand>
        <name>substrate</name>
    </ligand>
</feature>
<keyword evidence="3" id="KW-0378">Hydrolase</keyword>
<dbReference type="PANTHER" id="PTHR21581">
    <property type="entry name" value="D-ALANYL-D-ALANINE CARBOXYPEPTIDASE"/>
    <property type="match status" value="1"/>
</dbReference>
<keyword evidence="2" id="KW-0732">Signal</keyword>
<evidence type="ECO:0000256" key="4">
    <source>
        <dbReference type="ARBA" id="ARBA00022960"/>
    </source>
</evidence>
<dbReference type="GO" id="GO:0009252">
    <property type="term" value="P:peptidoglycan biosynthetic process"/>
    <property type="evidence" value="ECO:0007669"/>
    <property type="project" value="UniProtKB-KW"/>
</dbReference>
<evidence type="ECO:0000259" key="10">
    <source>
        <dbReference type="Pfam" id="PF00768"/>
    </source>
</evidence>
<feature type="domain" description="Peptidase S11 D-alanyl-D-alanine carboxypeptidase A N-terminal" evidence="10">
    <location>
        <begin position="26"/>
        <end position="247"/>
    </location>
</feature>
<dbReference type="AlphaFoldDB" id="A0A1H4CHQ1"/>
<evidence type="ECO:0000256" key="2">
    <source>
        <dbReference type="ARBA" id="ARBA00022729"/>
    </source>
</evidence>
<dbReference type="Gene3D" id="3.40.710.10">
    <property type="entry name" value="DD-peptidase/beta-lactamase superfamily"/>
    <property type="match status" value="1"/>
</dbReference>
<reference evidence="11 12" key="1">
    <citation type="submission" date="2016-10" db="EMBL/GenBank/DDBJ databases">
        <authorList>
            <person name="de Groot N.N."/>
        </authorList>
    </citation>
    <scope>NUCLEOTIDE SEQUENCE [LARGE SCALE GENOMIC DNA]</scope>
    <source>
        <strain evidence="11 12">CCM7597</strain>
    </source>
</reference>
<dbReference type="GO" id="GO:0008360">
    <property type="term" value="P:regulation of cell shape"/>
    <property type="evidence" value="ECO:0007669"/>
    <property type="project" value="UniProtKB-KW"/>
</dbReference>
<evidence type="ECO:0000256" key="3">
    <source>
        <dbReference type="ARBA" id="ARBA00022801"/>
    </source>
</evidence>
<dbReference type="STRING" id="571932.SAMN05421743_10659"/>
<evidence type="ECO:0000256" key="6">
    <source>
        <dbReference type="ARBA" id="ARBA00023316"/>
    </source>
</evidence>
<keyword evidence="12" id="KW-1185">Reference proteome</keyword>
<evidence type="ECO:0000256" key="1">
    <source>
        <dbReference type="ARBA" id="ARBA00007164"/>
    </source>
</evidence>
<dbReference type="Pfam" id="PF00768">
    <property type="entry name" value="Peptidase_S11"/>
    <property type="match status" value="1"/>
</dbReference>
<dbReference type="EMBL" id="FNQR01000006">
    <property type="protein sequence ID" value="SEA59849.1"/>
    <property type="molecule type" value="Genomic_DNA"/>
</dbReference>
<keyword evidence="4" id="KW-0133">Cell shape</keyword>
<evidence type="ECO:0000256" key="8">
    <source>
        <dbReference type="PIRSR" id="PIRSR618044-2"/>
    </source>
</evidence>
<gene>
    <name evidence="11" type="ORF">SAMN05421743_10659</name>
</gene>
<dbReference type="PANTHER" id="PTHR21581:SF33">
    <property type="entry name" value="D-ALANYL-D-ALANINE CARBOXYPEPTIDASE DACB"/>
    <property type="match status" value="1"/>
</dbReference>
<dbReference type="PRINTS" id="PR00725">
    <property type="entry name" value="DADACBPTASE1"/>
</dbReference>
<feature type="active site" description="Acyl-ester intermediate" evidence="7">
    <location>
        <position position="59"/>
    </location>
</feature>
<dbReference type="InterPro" id="IPR001967">
    <property type="entry name" value="Peptidase_S11_N"/>
</dbReference>
<evidence type="ECO:0000313" key="11">
    <source>
        <dbReference type="EMBL" id="SEA59849.1"/>
    </source>
</evidence>